<evidence type="ECO:0000313" key="2">
    <source>
        <dbReference type="EMBL" id="KJU84044.1"/>
    </source>
</evidence>
<evidence type="ECO:0000313" key="3">
    <source>
        <dbReference type="EMBL" id="KJU87742.1"/>
    </source>
</evidence>
<dbReference type="EMBL" id="LACI01001987">
    <property type="protein sequence ID" value="KJU83213.1"/>
    <property type="molecule type" value="Genomic_DNA"/>
</dbReference>
<evidence type="ECO:0000313" key="1">
    <source>
        <dbReference type="EMBL" id="KJU83213.1"/>
    </source>
</evidence>
<keyword evidence="4" id="KW-1185">Reference proteome</keyword>
<accession>A0A0F3GR59</accession>
<proteinExistence type="predicted"/>
<name>A0A0F3GR59_9BACT</name>
<reference evidence="1 4" key="1">
    <citation type="submission" date="2015-02" db="EMBL/GenBank/DDBJ databases">
        <title>Single-cell genomics of uncultivated deep-branching MTB reveals a conserved set of magnetosome genes.</title>
        <authorList>
            <person name="Kolinko S."/>
            <person name="Richter M."/>
            <person name="Glockner F.O."/>
            <person name="Brachmann A."/>
            <person name="Schuler D."/>
        </authorList>
    </citation>
    <scope>NUCLEOTIDE SEQUENCE [LARGE SCALE GENOMIC DNA]</scope>
    <source>
        <strain evidence="1">TM-1</strain>
    </source>
</reference>
<evidence type="ECO:0000313" key="4">
    <source>
        <dbReference type="Proteomes" id="UP000033423"/>
    </source>
</evidence>
<protein>
    <submittedName>
        <fullName evidence="1">Transposase</fullName>
    </submittedName>
</protein>
<dbReference type="EMBL" id="LACI01001637">
    <property type="protein sequence ID" value="KJU84044.1"/>
    <property type="molecule type" value="Genomic_DNA"/>
</dbReference>
<dbReference type="EMBL" id="LACI01000035">
    <property type="protein sequence ID" value="KJU87742.1"/>
    <property type="molecule type" value="Genomic_DNA"/>
</dbReference>
<gene>
    <name evidence="3" type="ORF">MBAV_000068</name>
    <name evidence="2" type="ORF">MBAV_003758</name>
    <name evidence="1" type="ORF">MBAV_004599</name>
</gene>
<feature type="non-terminal residue" evidence="1">
    <location>
        <position position="139"/>
    </location>
</feature>
<dbReference type="Proteomes" id="UP000033423">
    <property type="component" value="Unassembled WGS sequence"/>
</dbReference>
<sequence length="139" mass="15717">MKSSKKKKLKKQKEDTPINVKIEMTGKNMTVNSGLIPVLNFMKKLKFTGVLRNNISIEQGSNSTYDIVDIIQMVIVSIIAGATAMTHIGVICNDEVIRKIAYWEIIPVDTTVGRIMRLFSFRGIVELTSSNHDFRSKVW</sequence>
<comment type="caution">
    <text evidence="1">The sequence shown here is derived from an EMBL/GenBank/DDBJ whole genome shotgun (WGS) entry which is preliminary data.</text>
</comment>
<organism evidence="1 4">
    <name type="scientific">Candidatus Magnetobacterium bavaricum</name>
    <dbReference type="NCBI Taxonomy" id="29290"/>
    <lineage>
        <taxon>Bacteria</taxon>
        <taxon>Pseudomonadati</taxon>
        <taxon>Nitrospirota</taxon>
        <taxon>Thermodesulfovibrionia</taxon>
        <taxon>Thermodesulfovibrionales</taxon>
        <taxon>Candidatus Magnetobacteriaceae</taxon>
        <taxon>Candidatus Magnetobacterium</taxon>
    </lineage>
</organism>
<dbReference type="AlphaFoldDB" id="A0A0F3GR59"/>